<dbReference type="InterPro" id="IPR001763">
    <property type="entry name" value="Rhodanese-like_dom"/>
</dbReference>
<accession>A0A2I0A690</accession>
<dbReference type="EMBL" id="KZ452015">
    <property type="protein sequence ID" value="PKA51053.1"/>
    <property type="molecule type" value="Genomic_DNA"/>
</dbReference>
<dbReference type="InterPro" id="IPR044684">
    <property type="entry name" value="STR17/STR18/HARC1-like"/>
</dbReference>
<keyword evidence="3" id="KW-1185">Reference proteome</keyword>
<reference evidence="2 3" key="1">
    <citation type="journal article" date="2017" name="Nature">
        <title>The Apostasia genome and the evolution of orchids.</title>
        <authorList>
            <person name="Zhang G.Q."/>
            <person name="Liu K.W."/>
            <person name="Li Z."/>
            <person name="Lohaus R."/>
            <person name="Hsiao Y.Y."/>
            <person name="Niu S.C."/>
            <person name="Wang J.Y."/>
            <person name="Lin Y.C."/>
            <person name="Xu Q."/>
            <person name="Chen L.J."/>
            <person name="Yoshida K."/>
            <person name="Fujiwara S."/>
            <person name="Wang Z.W."/>
            <person name="Zhang Y.Q."/>
            <person name="Mitsuda N."/>
            <person name="Wang M."/>
            <person name="Liu G.H."/>
            <person name="Pecoraro L."/>
            <person name="Huang H.X."/>
            <person name="Xiao X.J."/>
            <person name="Lin M."/>
            <person name="Wu X.Y."/>
            <person name="Wu W.L."/>
            <person name="Chen Y.Y."/>
            <person name="Chang S.B."/>
            <person name="Sakamoto S."/>
            <person name="Ohme-Takagi M."/>
            <person name="Yagi M."/>
            <person name="Zeng S.J."/>
            <person name="Shen C.Y."/>
            <person name="Yeh C.M."/>
            <person name="Luo Y.B."/>
            <person name="Tsai W.C."/>
            <person name="Van de Peer Y."/>
            <person name="Liu Z.J."/>
        </authorList>
    </citation>
    <scope>NUCLEOTIDE SEQUENCE [LARGE SCALE GENOMIC DNA]</scope>
    <source>
        <strain evidence="3">cv. Shenzhen</strain>
        <tissue evidence="2">Stem</tissue>
    </source>
</reference>
<dbReference type="Gene3D" id="3.40.250.10">
    <property type="entry name" value="Rhodanese-like domain"/>
    <property type="match status" value="1"/>
</dbReference>
<keyword evidence="2" id="KW-0808">Transferase</keyword>
<dbReference type="Proteomes" id="UP000236161">
    <property type="component" value="Unassembled WGS sequence"/>
</dbReference>
<dbReference type="CDD" id="cd00158">
    <property type="entry name" value="RHOD"/>
    <property type="match status" value="1"/>
</dbReference>
<dbReference type="InterPro" id="IPR036873">
    <property type="entry name" value="Rhodanese-like_dom_sf"/>
</dbReference>
<name>A0A2I0A690_9ASPA</name>
<dbReference type="OrthoDB" id="566238at2759"/>
<dbReference type="PANTHER" id="PTHR44542">
    <property type="entry name" value="THIOSULFATE SULFURTRANSFERASE 18"/>
    <property type="match status" value="1"/>
</dbReference>
<sequence length="88" mass="9893">MDPNPRPSGGSGDPAVTVDVRECKNLLSSGHRYLDVRTLEEFRNGHPDNALNVPYMFFTPEGKISIPCSFSSFDIPLDAQNFQHEIWI</sequence>
<dbReference type="SUPFAM" id="SSF52821">
    <property type="entry name" value="Rhodanese/Cell cycle control phosphatase"/>
    <property type="match status" value="1"/>
</dbReference>
<evidence type="ECO:0000313" key="3">
    <source>
        <dbReference type="Proteomes" id="UP000236161"/>
    </source>
</evidence>
<dbReference type="AlphaFoldDB" id="A0A2I0A690"/>
<dbReference type="GO" id="GO:0016740">
    <property type="term" value="F:transferase activity"/>
    <property type="evidence" value="ECO:0007669"/>
    <property type="project" value="UniProtKB-KW"/>
</dbReference>
<evidence type="ECO:0000313" key="2">
    <source>
        <dbReference type="EMBL" id="PKA51053.1"/>
    </source>
</evidence>
<dbReference type="PANTHER" id="PTHR44542:SF14">
    <property type="entry name" value="PROTEIN HIGH ARSENIC CONTENT 1, MITOCHONDRIAL-RELATED"/>
    <property type="match status" value="1"/>
</dbReference>
<evidence type="ECO:0000259" key="1">
    <source>
        <dbReference type="PROSITE" id="PS50206"/>
    </source>
</evidence>
<protein>
    <submittedName>
        <fullName evidence="2">Thiosulfate sulfurtransferase 18</fullName>
    </submittedName>
</protein>
<feature type="domain" description="Rhodanese" evidence="1">
    <location>
        <begin position="27"/>
        <end position="56"/>
    </location>
</feature>
<gene>
    <name evidence="2" type="primary">STR18</name>
    <name evidence="2" type="ORF">AXF42_Ash007710</name>
</gene>
<organism evidence="2 3">
    <name type="scientific">Apostasia shenzhenica</name>
    <dbReference type="NCBI Taxonomy" id="1088818"/>
    <lineage>
        <taxon>Eukaryota</taxon>
        <taxon>Viridiplantae</taxon>
        <taxon>Streptophyta</taxon>
        <taxon>Embryophyta</taxon>
        <taxon>Tracheophyta</taxon>
        <taxon>Spermatophyta</taxon>
        <taxon>Magnoliopsida</taxon>
        <taxon>Liliopsida</taxon>
        <taxon>Asparagales</taxon>
        <taxon>Orchidaceae</taxon>
        <taxon>Apostasioideae</taxon>
        <taxon>Apostasia</taxon>
    </lineage>
</organism>
<proteinExistence type="predicted"/>
<dbReference type="STRING" id="1088818.A0A2I0A690"/>
<dbReference type="PROSITE" id="PS50206">
    <property type="entry name" value="RHODANESE_3"/>
    <property type="match status" value="1"/>
</dbReference>